<reference evidence="2 3" key="1">
    <citation type="submission" date="2013-07" db="EMBL/GenBank/DDBJ databases">
        <title>The Genome Sequence of Cryptococcus heveanensis BCC8398.</title>
        <authorList>
            <consortium name="The Broad Institute Genome Sequencing Platform"/>
            <person name="Cuomo C."/>
            <person name="Litvintseva A."/>
            <person name="Chen Y."/>
            <person name="Heitman J."/>
            <person name="Sun S."/>
            <person name="Springer D."/>
            <person name="Dromer F."/>
            <person name="Young S.K."/>
            <person name="Zeng Q."/>
            <person name="Gargeya S."/>
            <person name="Fitzgerald M."/>
            <person name="Abouelleil A."/>
            <person name="Alvarado L."/>
            <person name="Berlin A.M."/>
            <person name="Chapman S.B."/>
            <person name="Dewar J."/>
            <person name="Goldberg J."/>
            <person name="Griggs A."/>
            <person name="Gujja S."/>
            <person name="Hansen M."/>
            <person name="Howarth C."/>
            <person name="Imamovic A."/>
            <person name="Larimer J."/>
            <person name="McCowan C."/>
            <person name="Murphy C."/>
            <person name="Pearson M."/>
            <person name="Priest M."/>
            <person name="Roberts A."/>
            <person name="Saif S."/>
            <person name="Shea T."/>
            <person name="Sykes S."/>
            <person name="Wortman J."/>
            <person name="Nusbaum C."/>
            <person name="Birren B."/>
        </authorList>
    </citation>
    <scope>NUCLEOTIDE SEQUENCE [LARGE SCALE GENOMIC DNA]</scope>
    <source>
        <strain evidence="2 3">BCC8398</strain>
    </source>
</reference>
<reference evidence="3" key="2">
    <citation type="submission" date="2013-12" db="EMBL/GenBank/DDBJ databases">
        <title>Evolution of pathogenesis and genome organization in the Tremellales.</title>
        <authorList>
            <person name="Cuomo C."/>
            <person name="Litvintseva A."/>
            <person name="Heitman J."/>
            <person name="Chen Y."/>
            <person name="Sun S."/>
            <person name="Springer D."/>
            <person name="Dromer F."/>
            <person name="Young S."/>
            <person name="Zeng Q."/>
            <person name="Chapman S."/>
            <person name="Gujja S."/>
            <person name="Saif S."/>
            <person name="Birren B."/>
        </authorList>
    </citation>
    <scope>NUCLEOTIDE SEQUENCE [LARGE SCALE GENOMIC DNA]</scope>
    <source>
        <strain evidence="3">BCC8398</strain>
    </source>
</reference>
<feature type="compositionally biased region" description="Polar residues" evidence="1">
    <location>
        <begin position="726"/>
        <end position="745"/>
    </location>
</feature>
<feature type="compositionally biased region" description="Low complexity" evidence="1">
    <location>
        <begin position="230"/>
        <end position="240"/>
    </location>
</feature>
<organism evidence="2 3">
    <name type="scientific">Kwoniella heveanensis BCC8398</name>
    <dbReference type="NCBI Taxonomy" id="1296120"/>
    <lineage>
        <taxon>Eukaryota</taxon>
        <taxon>Fungi</taxon>
        <taxon>Dikarya</taxon>
        <taxon>Basidiomycota</taxon>
        <taxon>Agaricomycotina</taxon>
        <taxon>Tremellomycetes</taxon>
        <taxon>Tremellales</taxon>
        <taxon>Cryptococcaceae</taxon>
        <taxon>Kwoniella</taxon>
    </lineage>
</organism>
<feature type="compositionally biased region" description="Polar residues" evidence="1">
    <location>
        <begin position="619"/>
        <end position="634"/>
    </location>
</feature>
<name>A0A1B9H0Q2_9TREE</name>
<dbReference type="InterPro" id="IPR011032">
    <property type="entry name" value="GroES-like_sf"/>
</dbReference>
<dbReference type="Gene3D" id="3.40.50.720">
    <property type="entry name" value="NAD(P)-binding Rossmann-like Domain"/>
    <property type="match status" value="1"/>
</dbReference>
<feature type="compositionally biased region" description="Basic and acidic residues" evidence="1">
    <location>
        <begin position="523"/>
        <end position="532"/>
    </location>
</feature>
<accession>A0A1B9H0Q2</accession>
<feature type="compositionally biased region" description="Polar residues" evidence="1">
    <location>
        <begin position="473"/>
        <end position="503"/>
    </location>
</feature>
<evidence type="ECO:0008006" key="4">
    <source>
        <dbReference type="Google" id="ProtNLM"/>
    </source>
</evidence>
<gene>
    <name evidence="2" type="ORF">I316_01442</name>
</gene>
<feature type="compositionally biased region" description="Polar residues" evidence="1">
    <location>
        <begin position="651"/>
        <end position="662"/>
    </location>
</feature>
<feature type="compositionally biased region" description="Polar residues" evidence="1">
    <location>
        <begin position="1"/>
        <end position="15"/>
    </location>
</feature>
<proteinExistence type="predicted"/>
<feature type="compositionally biased region" description="Polar residues" evidence="1">
    <location>
        <begin position="321"/>
        <end position="331"/>
    </location>
</feature>
<evidence type="ECO:0000313" key="3">
    <source>
        <dbReference type="Proteomes" id="UP000092666"/>
    </source>
</evidence>
<dbReference type="GO" id="GO:0005739">
    <property type="term" value="C:mitochondrion"/>
    <property type="evidence" value="ECO:0007669"/>
    <property type="project" value="TreeGrafter"/>
</dbReference>
<feature type="compositionally biased region" description="Low complexity" evidence="1">
    <location>
        <begin position="400"/>
        <end position="415"/>
    </location>
</feature>
<feature type="compositionally biased region" description="Basic and acidic residues" evidence="1">
    <location>
        <begin position="833"/>
        <end position="848"/>
    </location>
</feature>
<feature type="compositionally biased region" description="Low complexity" evidence="1">
    <location>
        <begin position="276"/>
        <end position="295"/>
    </location>
</feature>
<dbReference type="PANTHER" id="PTHR11695:SF294">
    <property type="entry name" value="RETICULON-4-INTERACTING PROTEIN 1, MITOCHONDRIAL"/>
    <property type="match status" value="1"/>
</dbReference>
<dbReference type="EMBL" id="KI669494">
    <property type="protein sequence ID" value="OCF36845.1"/>
    <property type="molecule type" value="Genomic_DNA"/>
</dbReference>
<dbReference type="OrthoDB" id="201656at2759"/>
<feature type="compositionally biased region" description="Basic and acidic residues" evidence="1">
    <location>
        <begin position="792"/>
        <end position="801"/>
    </location>
</feature>
<dbReference type="Proteomes" id="UP000092666">
    <property type="component" value="Unassembled WGS sequence"/>
</dbReference>
<feature type="compositionally biased region" description="Basic and acidic residues" evidence="1">
    <location>
        <begin position="118"/>
        <end position="131"/>
    </location>
</feature>
<feature type="compositionally biased region" description="Low complexity" evidence="1">
    <location>
        <begin position="192"/>
        <end position="216"/>
    </location>
</feature>
<dbReference type="InterPro" id="IPR050700">
    <property type="entry name" value="YIM1/Zinc_Alcohol_DH_Fams"/>
</dbReference>
<dbReference type="Gene3D" id="3.90.180.10">
    <property type="entry name" value="Medium-chain alcohol dehydrogenases, catalytic domain"/>
    <property type="match status" value="1"/>
</dbReference>
<feature type="compositionally biased region" description="Polar residues" evidence="1">
    <location>
        <begin position="817"/>
        <end position="828"/>
    </location>
</feature>
<dbReference type="InterPro" id="IPR036291">
    <property type="entry name" value="NAD(P)-bd_dom_sf"/>
</dbReference>
<feature type="compositionally biased region" description="Low complexity" evidence="1">
    <location>
        <begin position="53"/>
        <end position="64"/>
    </location>
</feature>
<feature type="compositionally biased region" description="Polar residues" evidence="1">
    <location>
        <begin position="755"/>
        <end position="766"/>
    </location>
</feature>
<feature type="region of interest" description="Disordered" evidence="1">
    <location>
        <begin position="366"/>
        <end position="546"/>
    </location>
</feature>
<feature type="region of interest" description="Disordered" evidence="1">
    <location>
        <begin position="573"/>
        <end position="864"/>
    </location>
</feature>
<sequence>MPKPTFLQSVLQKPTRSYADPYHSSPWADQEQDQSSRGFGYGYARPSRYDQVNNNCASANSSHAGPSRQPRPGVPSSTVSASAMSDGPSMGTRFPKPARKVASSVTLQDGRIVHSRPPHQDQLETKSRSRSELGVASTSGRRKKDTSRVIYGENDGWATGTASQNRSPSAMSGRAAGSGSGTIKKKKKKPRAISAGADDAASSILSSPISVSTTTSLKLPPPISIHSRYSETSASSSAPSSPIPPLSPAMPTHERVTLPIRPASTVIQQHRQQQYSKPSPLLTPPSSKSSTPNPSYRAVPLAAPRSAERADKPLPGLEAQPIQSQGTLSASESRKADIDTDDEEDVFYTPRSSLVDLSVTDTSIISETETATPKPPLALISPPSFNFLPPTPAPVPDPDVSPFHSGHSSSSSLSLHPDRPSQRPSPRIEIPSNLRYSAGLDSETPLVDEDAQSDFGEVGSDDEEERAREQGGHSRQTSGSIPTSQSRGSASQPPSVVSRSHAPSSVVDGNRPPSRQSTSRRASRNEFDDFVVHRRGSRPVSEASFGSAPVVAGSVSGSISGYGKGGWAAAHSARSRPASPVMYMPTTGDGWTGFHQPPPPRQSKFTPLPSASLAPTFDRITNGSRLEGSSAQGGSQNGIGFAAGGLRPPSRDSSPSEYSQLSDGLDGLPQPSRSYVKKDYASEASQSSALSDGERERSGPAASTSVPPPPPPGSLVFPIARVGSLSVHQNRNQTQSHNRAPSSRPMSPVPPGFSRPTSPLPDTSSPVLAASPRTFNPPSFLDPDLLTVLPEMSHEDSEKLYRPAPSESGRSRRASMQDWNSYNPSRRSSIFRAKSEVGGHRSSRSERGGDDDEDGLGELPTVPRSKSVIGFRGDVDRKWEGSTYGDGVLMESNGRAPESVGGYTNLILPAGAYRPNNPAKSRSELDSRILGIPHATMASITLSTTHARHAATPAHLRDQLPSLVDFNSHLKPPTKVNDHQLLVQVYAVAIDQVDVDTLGEKGRGDVGKWVPGRSFVGRALVVGADEKEVVRGDIVMGLVDVRRSGALCEYILVDRRRISRAPFPTQLTLEQLSLLPLQGIAAARAVRSHLVRHSRALIMDAHTGIAALVCQELSRAGVHVTAVIPGGDDSHDAHRLCLSNGARGVLMGSPASVMLNMEEMAWDYVLDTHGGQRVYDAARRMLKDGGKIVSTVKPETAFPSAPPHLTSRPSGLKTLRAAFTSSKRKESKFIAFEYLPPSGTGEPEVDTSGMDCRDVMEEPCMAIFKPHLPDNALPSKPGEAAMGAGYGGQQQRQEMKSVVHFERGADVFKKDWRGYRVVRVIN</sequence>
<evidence type="ECO:0000256" key="1">
    <source>
        <dbReference type="SAM" id="MobiDB-lite"/>
    </source>
</evidence>
<feature type="compositionally biased region" description="Polar residues" evidence="1">
    <location>
        <begin position="265"/>
        <end position="275"/>
    </location>
</feature>
<feature type="compositionally biased region" description="Pro residues" evidence="1">
    <location>
        <begin position="389"/>
        <end position="399"/>
    </location>
</feature>
<keyword evidence="3" id="KW-1185">Reference proteome</keyword>
<dbReference type="SUPFAM" id="SSF51735">
    <property type="entry name" value="NAD(P)-binding Rossmann-fold domains"/>
    <property type="match status" value="1"/>
</dbReference>
<dbReference type="SUPFAM" id="SSF50129">
    <property type="entry name" value="GroES-like"/>
    <property type="match status" value="1"/>
</dbReference>
<dbReference type="STRING" id="1296120.A0A1B9H0Q2"/>
<feature type="region of interest" description="Disordered" evidence="1">
    <location>
        <begin position="1"/>
        <end position="349"/>
    </location>
</feature>
<protein>
    <recommendedName>
        <fullName evidence="4">Enoyl reductase (ER) domain-containing protein</fullName>
    </recommendedName>
</protein>
<evidence type="ECO:0000313" key="2">
    <source>
        <dbReference type="EMBL" id="OCF36845.1"/>
    </source>
</evidence>
<dbReference type="PANTHER" id="PTHR11695">
    <property type="entry name" value="ALCOHOL DEHYDROGENASE RELATED"/>
    <property type="match status" value="1"/>
</dbReference>